<feature type="compositionally biased region" description="Low complexity" evidence="17">
    <location>
        <begin position="1077"/>
        <end position="1097"/>
    </location>
</feature>
<comment type="subcellular location">
    <subcellularLocation>
        <location evidence="1">Cytoplasm</location>
        <location evidence="1">Cytoskeleton</location>
    </subcellularLocation>
    <subcellularLocation>
        <location evidence="11">Synapse</location>
    </subcellularLocation>
</comment>
<dbReference type="Gene3D" id="1.10.150.50">
    <property type="entry name" value="Transcription Factor, Ets-1"/>
    <property type="match status" value="1"/>
</dbReference>
<keyword evidence="5" id="KW-0221">Differentiation</keyword>
<dbReference type="InterPro" id="IPR013761">
    <property type="entry name" value="SAM/pointed_sf"/>
</dbReference>
<dbReference type="GO" id="GO:0051015">
    <property type="term" value="F:actin filament binding"/>
    <property type="evidence" value="ECO:0007669"/>
    <property type="project" value="TreeGrafter"/>
</dbReference>
<proteinExistence type="predicted"/>
<dbReference type="InterPro" id="IPR036034">
    <property type="entry name" value="PDZ_sf"/>
</dbReference>
<sequence>MMKTEGKGERTFRSASPHRNAYKTDFQALRCTFDGSKQENLSKMGAPKTNRDSEHREDARGRAFGNRVTKIKSMLLQMGNTPTDATEVKVASKPELNPPSPQKQLSGSVRKNSVHKSPQKVPSISDKTNFEDGDLDKIVMAEKFSETRKLFERNNTKDENLFDKAPIKTESRVSLNSLSSDSRKSGSSSSESGGRKMKIDLSPTAVSHSDLPGHSSQKTTDDSRQSIPRSSLNAGPISRRLESFLADSDNDESKPGTEMHIPGGNQKTSSTSENTSPAGDCGIILTHSISANISTQQSEDKKESDMQIYNSYKISEGSVLETATFGEDANNFSDETSSNKNISESNGAHSVESGSHVSNVGPGKVGVVRAELVVVQNESSESEAELDSDVFAEKDTPKSAKQIPAPDVVQSEGGKENETLYNKEDANQKLDETTNKSDDSVEEEEEEEDDSENTEEEYSVSENMFLGSKVCGIENAAFVDDKDVEGLVQEENYHKCDGEYSAEEVDYTLDNDYEEILGLSEEEEPEPNRRVKFSTAPIKVYCTYSDDDYDRRNEEVDPVAASAEYELEKRVEKMDVFPVEIEKGEGGLGISIIGMGVGADQGLEKLGIFVKTITEGGAADKDERIQVNDQIVEVDGISLVGVTQSFAASVLKNTKGVVRFLIGREKPGQQSEVARLINETLEQERWQEELLEQHSVQYSTSDNEQAEDIPEEEDFMTSSDLGTGGSVEVFDLPESESMFLPSDADSSQLVLKLKELQIKHALTTAETSELKEKLKTMEGEKIKWETTKVQLQQCVDDHKEKMQKVEGYWLEAQNLCKTVNEHLKETQTQYDVIEKKYNKAKKLIKEHQQKEIEFTKKEEDLRTILEDQEKEHAKQLKILCDKVLELENALHSTGQMSPLNTNNELKMEEEKSMLDSQEQLQEICNEDNSKETSKDAVELEGSNIFKNCDFDEAVPETERLDTSSHKARAQLALKVKRQPPSRLKLKEYLAAGEECGSLQEGEEEEEKEKQKDPIEQSEALCLQSNACSLQANEENTSVKEEPLDEKSDMEASTTSLLDQSSSTSPCSSPAHKAVNESSTSSNQSPSRKTSSSGSSKSFLRNIKKRESKGKGKESKDGKKSEEKLPDTNENPAGKNKRRFADFSGLRKSGGKGKKLDKENRRTSFDSRGSKDMLDISAGNLSPADSVTSIPTCMPFFRFGDSHKDPASSNSSLHSPPSSREATWEQNKNTTKTETLEDEHTITGKQNQWQNRAISEWTSQQVSHWLMGMNLEQYIAEFVAKNIDGEQLMQLDSNRLKALGVDSHNDRSIIKKKLKEMKKAQEKVEKQREKIQKKEKSSKKASKN</sequence>
<feature type="compositionally biased region" description="Acidic residues" evidence="17">
    <location>
        <begin position="440"/>
        <end position="459"/>
    </location>
</feature>
<evidence type="ECO:0000256" key="8">
    <source>
        <dbReference type="ARBA" id="ARBA00023054"/>
    </source>
</evidence>
<reference evidence="21" key="2">
    <citation type="journal article" date="2007" name="PLoS Biol.">
        <title>Survey sequencing and comparative analysis of the elephant shark (Callorhinchus milii) genome.</title>
        <authorList>
            <person name="Venkatesh B."/>
            <person name="Kirkness E.F."/>
            <person name="Loh Y.H."/>
            <person name="Halpern A.L."/>
            <person name="Lee A.P."/>
            <person name="Johnson J."/>
            <person name="Dandona N."/>
            <person name="Viswanathan L.D."/>
            <person name="Tay A."/>
            <person name="Venter J.C."/>
            <person name="Strausberg R.L."/>
            <person name="Brenner S."/>
        </authorList>
    </citation>
    <scope>NUCLEOTIDE SEQUENCE [LARGE SCALE GENOMIC DNA]</scope>
</reference>
<dbReference type="SUPFAM" id="SSF50156">
    <property type="entry name" value="PDZ domain-like"/>
    <property type="match status" value="1"/>
</dbReference>
<feature type="compositionally biased region" description="Basic and acidic residues" evidence="17">
    <location>
        <begin position="49"/>
        <end position="61"/>
    </location>
</feature>
<feature type="region of interest" description="Disordered" evidence="17">
    <location>
        <begin position="35"/>
        <end position="282"/>
    </location>
</feature>
<keyword evidence="9" id="KW-0009">Actin-binding</keyword>
<keyword evidence="10" id="KW-0206">Cytoskeleton</keyword>
<evidence type="ECO:0000256" key="6">
    <source>
        <dbReference type="ARBA" id="ARBA00022902"/>
    </source>
</evidence>
<evidence type="ECO:0000259" key="18">
    <source>
        <dbReference type="PROSITE" id="PS50105"/>
    </source>
</evidence>
<dbReference type="GO" id="GO:0014069">
    <property type="term" value="C:postsynaptic density"/>
    <property type="evidence" value="ECO:0007669"/>
    <property type="project" value="TreeGrafter"/>
</dbReference>
<evidence type="ECO:0000313" key="20">
    <source>
        <dbReference type="Ensembl" id="ENSCMIP00000028668.1"/>
    </source>
</evidence>
<dbReference type="OMA" id="TGHREEM"/>
<feature type="compositionally biased region" description="Basic and acidic residues" evidence="17">
    <location>
        <begin position="413"/>
        <end position="439"/>
    </location>
</feature>
<feature type="domain" description="SAM" evidence="18">
    <location>
        <begin position="1256"/>
        <end position="1319"/>
    </location>
</feature>
<dbReference type="InterPro" id="IPR040645">
    <property type="entry name" value="Neurabin-1/2_PDZ"/>
</dbReference>
<dbReference type="Pfam" id="PF00595">
    <property type="entry name" value="PDZ"/>
    <property type="match status" value="1"/>
</dbReference>
<feature type="compositionally biased region" description="Basic and acidic residues" evidence="17">
    <location>
        <begin position="1153"/>
        <end position="1173"/>
    </location>
</feature>
<accession>A0A4W3IQF4</accession>
<feature type="compositionally biased region" description="Basic and acidic residues" evidence="17">
    <location>
        <begin position="1"/>
        <end position="12"/>
    </location>
</feature>
<evidence type="ECO:0000256" key="10">
    <source>
        <dbReference type="ARBA" id="ARBA00023212"/>
    </source>
</evidence>
<keyword evidence="6" id="KW-0524">Neurogenesis</keyword>
<feature type="compositionally biased region" description="Basic and acidic residues" evidence="17">
    <location>
        <begin position="135"/>
        <end position="171"/>
    </location>
</feature>
<dbReference type="SMART" id="SM00454">
    <property type="entry name" value="SAM"/>
    <property type="match status" value="1"/>
</dbReference>
<evidence type="ECO:0000256" key="11">
    <source>
        <dbReference type="ARBA" id="ARBA00034103"/>
    </source>
</evidence>
<feature type="region of interest" description="Disordered" evidence="17">
    <location>
        <begin position="1202"/>
        <end position="1238"/>
    </location>
</feature>
<feature type="compositionally biased region" description="Basic and acidic residues" evidence="17">
    <location>
        <begin position="1108"/>
        <end position="1126"/>
    </location>
</feature>
<dbReference type="InterPro" id="IPR001660">
    <property type="entry name" value="SAM"/>
</dbReference>
<dbReference type="GO" id="GO:0031175">
    <property type="term" value="P:neuron projection development"/>
    <property type="evidence" value="ECO:0007669"/>
    <property type="project" value="TreeGrafter"/>
</dbReference>
<dbReference type="Pfam" id="PF17817">
    <property type="entry name" value="PDZ_5"/>
    <property type="match status" value="1"/>
</dbReference>
<evidence type="ECO:0000256" key="1">
    <source>
        <dbReference type="ARBA" id="ARBA00004245"/>
    </source>
</evidence>
<dbReference type="SMART" id="SM00228">
    <property type="entry name" value="PDZ"/>
    <property type="match status" value="1"/>
</dbReference>
<evidence type="ECO:0000256" key="14">
    <source>
        <dbReference type="ARBA" id="ARBA00077125"/>
    </source>
</evidence>
<dbReference type="GO" id="GO:0007015">
    <property type="term" value="P:actin filament organization"/>
    <property type="evidence" value="ECO:0007669"/>
    <property type="project" value="TreeGrafter"/>
</dbReference>
<dbReference type="Pfam" id="PF07647">
    <property type="entry name" value="SAM_2"/>
    <property type="match status" value="1"/>
</dbReference>
<dbReference type="SUPFAM" id="SSF47769">
    <property type="entry name" value="SAM/Pointed domain"/>
    <property type="match status" value="1"/>
</dbReference>
<keyword evidence="2" id="KW-0217">Developmental protein</keyword>
<dbReference type="Gene3D" id="2.30.42.10">
    <property type="match status" value="1"/>
</dbReference>
<dbReference type="PROSITE" id="PS50105">
    <property type="entry name" value="SAM_DOMAIN"/>
    <property type="match status" value="1"/>
</dbReference>
<feature type="compositionally biased region" description="Low complexity" evidence="17">
    <location>
        <begin position="172"/>
        <end position="192"/>
    </location>
</feature>
<dbReference type="InParanoid" id="A0A4W3IQF4"/>
<evidence type="ECO:0000256" key="2">
    <source>
        <dbReference type="ARBA" id="ARBA00022473"/>
    </source>
</evidence>
<dbReference type="InterPro" id="IPR001478">
    <property type="entry name" value="PDZ"/>
</dbReference>
<feature type="region of interest" description="Disordered" evidence="17">
    <location>
        <begin position="994"/>
        <end position="1186"/>
    </location>
</feature>
<feature type="region of interest" description="Disordered" evidence="17">
    <location>
        <begin position="1317"/>
        <end position="1343"/>
    </location>
</feature>
<dbReference type="GO" id="GO:0019722">
    <property type="term" value="P:calcium-mediated signaling"/>
    <property type="evidence" value="ECO:0007669"/>
    <property type="project" value="TreeGrafter"/>
</dbReference>
<reference evidence="20" key="4">
    <citation type="submission" date="2025-08" db="UniProtKB">
        <authorList>
            <consortium name="Ensembl"/>
        </authorList>
    </citation>
    <scope>IDENTIFICATION</scope>
</reference>
<dbReference type="GO" id="GO:0005737">
    <property type="term" value="C:cytoplasm"/>
    <property type="evidence" value="ECO:0007669"/>
    <property type="project" value="TreeGrafter"/>
</dbReference>
<evidence type="ECO:0000256" key="3">
    <source>
        <dbReference type="ARBA" id="ARBA00022490"/>
    </source>
</evidence>
<dbReference type="FunFam" id="1.10.150.50:FF:000008">
    <property type="entry name" value="Neurabin-1 isoform 1-like protein"/>
    <property type="match status" value="1"/>
</dbReference>
<dbReference type="STRING" id="7868.ENSCMIP00000028668"/>
<feature type="compositionally biased region" description="Polar residues" evidence="17">
    <location>
        <begin position="265"/>
        <end position="277"/>
    </location>
</feature>
<dbReference type="PROSITE" id="PS50106">
    <property type="entry name" value="PDZ"/>
    <property type="match status" value="1"/>
</dbReference>
<dbReference type="PANTHER" id="PTHR16154:SF26">
    <property type="entry name" value="PROTEIN PHOSPHATASE 1 REGULATORY SUBUNIT 9 LIKE"/>
    <property type="match status" value="1"/>
</dbReference>
<feature type="compositionally biased region" description="Polar residues" evidence="17">
    <location>
        <begin position="1022"/>
        <end position="1035"/>
    </location>
</feature>
<feature type="compositionally biased region" description="Polar residues" evidence="17">
    <location>
        <begin position="330"/>
        <end position="358"/>
    </location>
</feature>
<keyword evidence="7" id="KW-0770">Synapse</keyword>
<evidence type="ECO:0000256" key="9">
    <source>
        <dbReference type="ARBA" id="ARBA00023203"/>
    </source>
</evidence>
<reference evidence="20" key="5">
    <citation type="submission" date="2025-09" db="UniProtKB">
        <authorList>
            <consortium name="Ensembl"/>
        </authorList>
    </citation>
    <scope>IDENTIFICATION</scope>
</reference>
<dbReference type="CDD" id="cd09512">
    <property type="entry name" value="SAM_Neurabin-like"/>
    <property type="match status" value="1"/>
</dbReference>
<dbReference type="GeneTree" id="ENSGT00940000164127"/>
<feature type="compositionally biased region" description="Polar residues" evidence="17">
    <location>
        <begin position="1219"/>
        <end position="1232"/>
    </location>
</feature>
<dbReference type="GO" id="GO:0030425">
    <property type="term" value="C:dendrite"/>
    <property type="evidence" value="ECO:0007669"/>
    <property type="project" value="TreeGrafter"/>
</dbReference>
<feature type="compositionally biased region" description="Low complexity" evidence="17">
    <location>
        <begin position="1052"/>
        <end position="1069"/>
    </location>
</feature>
<organism evidence="20 21">
    <name type="scientific">Callorhinchus milii</name>
    <name type="common">Ghost shark</name>
    <dbReference type="NCBI Taxonomy" id="7868"/>
    <lineage>
        <taxon>Eukaryota</taxon>
        <taxon>Metazoa</taxon>
        <taxon>Chordata</taxon>
        <taxon>Craniata</taxon>
        <taxon>Vertebrata</taxon>
        <taxon>Chondrichthyes</taxon>
        <taxon>Holocephali</taxon>
        <taxon>Chimaeriformes</taxon>
        <taxon>Callorhinchidae</taxon>
        <taxon>Callorhinchus</taxon>
    </lineage>
</organism>
<keyword evidence="8 16" id="KW-0175">Coiled coil</keyword>
<feature type="compositionally biased region" description="Basic and acidic residues" evidence="17">
    <location>
        <begin position="1317"/>
        <end position="1334"/>
    </location>
</feature>
<feature type="region of interest" description="Disordered" evidence="17">
    <location>
        <begin position="329"/>
        <end position="363"/>
    </location>
</feature>
<dbReference type="GO" id="GO:0015629">
    <property type="term" value="C:actin cytoskeleton"/>
    <property type="evidence" value="ECO:0007669"/>
    <property type="project" value="TreeGrafter"/>
</dbReference>
<evidence type="ECO:0000256" key="15">
    <source>
        <dbReference type="ARBA" id="ARBA00082439"/>
    </source>
</evidence>
<evidence type="ECO:0000256" key="5">
    <source>
        <dbReference type="ARBA" id="ARBA00022782"/>
    </source>
</evidence>
<feature type="coiled-coil region" evidence="16">
    <location>
        <begin position="823"/>
        <end position="860"/>
    </location>
</feature>
<evidence type="ECO:0000256" key="17">
    <source>
        <dbReference type="SAM" id="MobiDB-lite"/>
    </source>
</evidence>
<evidence type="ECO:0000313" key="21">
    <source>
        <dbReference type="Proteomes" id="UP000314986"/>
    </source>
</evidence>
<feature type="region of interest" description="Disordered" evidence="17">
    <location>
        <begin position="1"/>
        <end position="23"/>
    </location>
</feature>
<feature type="compositionally biased region" description="Acidic residues" evidence="17">
    <location>
        <begin position="380"/>
        <end position="390"/>
    </location>
</feature>
<evidence type="ECO:0000256" key="16">
    <source>
        <dbReference type="SAM" id="Coils"/>
    </source>
</evidence>
<evidence type="ECO:0000259" key="19">
    <source>
        <dbReference type="PROSITE" id="PS50106"/>
    </source>
</evidence>
<dbReference type="PANTHER" id="PTHR16154">
    <property type="entry name" value="NEURABIN"/>
    <property type="match status" value="1"/>
</dbReference>
<evidence type="ECO:0000256" key="7">
    <source>
        <dbReference type="ARBA" id="ARBA00023018"/>
    </source>
</evidence>
<evidence type="ECO:0000256" key="13">
    <source>
        <dbReference type="ARBA" id="ARBA00076637"/>
    </source>
</evidence>
<feature type="compositionally biased region" description="Low complexity" evidence="17">
    <location>
        <begin position="1206"/>
        <end position="1218"/>
    </location>
</feature>
<name>A0A4W3IQF4_CALMI</name>
<feature type="domain" description="PDZ" evidence="19">
    <location>
        <begin position="578"/>
        <end position="666"/>
    </location>
</feature>
<feature type="compositionally biased region" description="Polar residues" evidence="17">
    <location>
        <begin position="102"/>
        <end position="111"/>
    </location>
</feature>
<protein>
    <recommendedName>
        <fullName evidence="12">Neurabin-1</fullName>
    </recommendedName>
    <alternativeName>
        <fullName evidence="14">Neurabin-I</fullName>
    </alternativeName>
    <alternativeName>
        <fullName evidence="13">Neural tissue-specific F-actin-binding protein I</fullName>
    </alternativeName>
    <alternativeName>
        <fullName evidence="15">Protein phosphatase 1 regulatory subunit 9A</fullName>
    </alternativeName>
</protein>
<keyword evidence="4" id="KW-0597">Phosphoprotein</keyword>
<keyword evidence="21" id="KW-1185">Reference proteome</keyword>
<evidence type="ECO:0000256" key="12">
    <source>
        <dbReference type="ARBA" id="ARBA00067399"/>
    </source>
</evidence>
<dbReference type="InterPro" id="IPR043446">
    <property type="entry name" value="Neurabin-like"/>
</dbReference>
<reference evidence="21" key="3">
    <citation type="journal article" date="2014" name="Nature">
        <title>Elephant shark genome provides unique insights into gnathostome evolution.</title>
        <authorList>
            <consortium name="International Elephant Shark Genome Sequencing Consortium"/>
            <person name="Venkatesh B."/>
            <person name="Lee A.P."/>
            <person name="Ravi V."/>
            <person name="Maurya A.K."/>
            <person name="Lian M.M."/>
            <person name="Swann J.B."/>
            <person name="Ohta Y."/>
            <person name="Flajnik M.F."/>
            <person name="Sutoh Y."/>
            <person name="Kasahara M."/>
            <person name="Hoon S."/>
            <person name="Gangu V."/>
            <person name="Roy S.W."/>
            <person name="Irimia M."/>
            <person name="Korzh V."/>
            <person name="Kondrychyn I."/>
            <person name="Lim Z.W."/>
            <person name="Tay B.H."/>
            <person name="Tohari S."/>
            <person name="Kong K.W."/>
            <person name="Ho S."/>
            <person name="Lorente-Galdos B."/>
            <person name="Quilez J."/>
            <person name="Marques-Bonet T."/>
            <person name="Raney B.J."/>
            <person name="Ingham P.W."/>
            <person name="Tay A."/>
            <person name="Hillier L.W."/>
            <person name="Minx P."/>
            <person name="Boehm T."/>
            <person name="Wilson R.K."/>
            <person name="Brenner S."/>
            <person name="Warren W.C."/>
        </authorList>
    </citation>
    <scope>NUCLEOTIDE SEQUENCE [LARGE SCALE GENOMIC DNA]</scope>
</reference>
<dbReference type="Ensembl" id="ENSCMIT00000029123.1">
    <property type="protein sequence ID" value="ENSCMIP00000028668.1"/>
    <property type="gene ID" value="ENSCMIG00000012434.1"/>
</dbReference>
<keyword evidence="3" id="KW-0963">Cytoplasm</keyword>
<feature type="region of interest" description="Disordered" evidence="17">
    <location>
        <begin position="377"/>
        <end position="461"/>
    </location>
</feature>
<dbReference type="CDD" id="cd06790">
    <property type="entry name" value="PDZ_neurabin-like"/>
    <property type="match status" value="1"/>
</dbReference>
<reference evidence="21" key="1">
    <citation type="journal article" date="2006" name="Science">
        <title>Ancient noncoding elements conserved in the human genome.</title>
        <authorList>
            <person name="Venkatesh B."/>
            <person name="Kirkness E.F."/>
            <person name="Loh Y.H."/>
            <person name="Halpern A.L."/>
            <person name="Lee A.P."/>
            <person name="Johnson J."/>
            <person name="Dandona N."/>
            <person name="Viswanathan L.D."/>
            <person name="Tay A."/>
            <person name="Venter J.C."/>
            <person name="Strausberg R.L."/>
            <person name="Brenner S."/>
        </authorList>
    </citation>
    <scope>NUCLEOTIDE SEQUENCE [LARGE SCALE GENOMIC DNA]</scope>
</reference>
<evidence type="ECO:0000256" key="4">
    <source>
        <dbReference type="ARBA" id="ARBA00022553"/>
    </source>
</evidence>
<dbReference type="FunFam" id="2.30.42.10:FF:000010">
    <property type="entry name" value="Neurabin-1 isoform 1"/>
    <property type="match status" value="1"/>
</dbReference>
<dbReference type="Proteomes" id="UP000314986">
    <property type="component" value="Unassembled WGS sequence"/>
</dbReference>
<feature type="compositionally biased region" description="Basic and acidic residues" evidence="17">
    <location>
        <begin position="1036"/>
        <end position="1049"/>
    </location>
</feature>